<gene>
    <name evidence="1" type="ORF">A3A35_02435</name>
</gene>
<name>A0A1F6EE31_9BACT</name>
<dbReference type="STRING" id="1798508.A3A35_02435"/>
<dbReference type="SUPFAM" id="SSF48239">
    <property type="entry name" value="Terpenoid cyclases/Protein prenyltransferases"/>
    <property type="match status" value="1"/>
</dbReference>
<comment type="caution">
    <text evidence="1">The sequence shown here is derived from an EMBL/GenBank/DDBJ whole genome shotgun (WGS) entry which is preliminary data.</text>
</comment>
<evidence type="ECO:0000313" key="2">
    <source>
        <dbReference type="Proteomes" id="UP000179115"/>
    </source>
</evidence>
<dbReference type="InterPro" id="IPR008930">
    <property type="entry name" value="Terpenoid_cyclase/PrenylTrfase"/>
</dbReference>
<proteinExistence type="predicted"/>
<reference evidence="1 2" key="1">
    <citation type="journal article" date="2016" name="Nat. Commun.">
        <title>Thousands of microbial genomes shed light on interconnected biogeochemical processes in an aquifer system.</title>
        <authorList>
            <person name="Anantharaman K."/>
            <person name="Brown C.T."/>
            <person name="Hug L.A."/>
            <person name="Sharon I."/>
            <person name="Castelle C.J."/>
            <person name="Probst A.J."/>
            <person name="Thomas B.C."/>
            <person name="Singh A."/>
            <person name="Wilkins M.J."/>
            <person name="Karaoz U."/>
            <person name="Brodie E.L."/>
            <person name="Williams K.H."/>
            <person name="Hubbard S.S."/>
            <person name="Banfield J.F."/>
        </authorList>
    </citation>
    <scope>NUCLEOTIDE SEQUENCE [LARGE SCALE GENOMIC DNA]</scope>
</reference>
<dbReference type="EMBL" id="MFLV01000005">
    <property type="protein sequence ID" value="OGG71929.1"/>
    <property type="molecule type" value="Genomic_DNA"/>
</dbReference>
<dbReference type="Gene3D" id="1.50.10.20">
    <property type="match status" value="1"/>
</dbReference>
<sequence length="529" mass="59230">MQKIENTVFLQSALAEIPRLLGQLNRNPGSRSFGSFDRAFWHYRTSDLSSARYQEALYTLALLYRHPFEGNYCAGNREMLEFIQAALSFTAKLQHRNGSFDEWYPNECSFVATAFVTAALSETLLLLPHNEIQDREKVLAMLARSARWLSKRQDEPVMNQVAGAALALLNVSILCSEKKYRDAAEAMLSSFLKKESPEGWWDEYGGPDGGYLSLTIDYLSRYQARSPRKDLGEALSRAEKFLVHFLHPDFTSGGEYLSRNTSYLIPSGFARRAHESAPARLLYSFAAEALRRNRGITPAGLDDRYLCYILSNWLAAGFIPSAEEPVERGLSARRLDVFFKEAGIRVLQNEHYYFVTNLKKGGSFYLCSSAGNYADAGIELSDRGVLSSQAATAHPLNDHASSGALGRIQEPLLTTPRMVIFKAYQWLLGGVLPLSGMIKKGLRKRLITGKSSGIPFERTFELKADSVVVTDRVKAAFSRENLRLGVSASYAFIPSAKFAAVRGSSRLMPKEEFRSSKNETVITRSFFLR</sequence>
<evidence type="ECO:0000313" key="1">
    <source>
        <dbReference type="EMBL" id="OGG71929.1"/>
    </source>
</evidence>
<protein>
    <submittedName>
        <fullName evidence="1">Uncharacterized protein</fullName>
    </submittedName>
</protein>
<accession>A0A1F6EE31</accession>
<organism evidence="1 2">
    <name type="scientific">Candidatus Kaiserbacteria bacterium RIFCSPLOWO2_01_FULL_51_21</name>
    <dbReference type="NCBI Taxonomy" id="1798508"/>
    <lineage>
        <taxon>Bacteria</taxon>
        <taxon>Candidatus Kaiseribacteriota</taxon>
    </lineage>
</organism>
<dbReference type="Proteomes" id="UP000179115">
    <property type="component" value="Unassembled WGS sequence"/>
</dbReference>
<dbReference type="AlphaFoldDB" id="A0A1F6EE31"/>